<keyword evidence="2" id="KW-1185">Reference proteome</keyword>
<protein>
    <submittedName>
        <fullName evidence="3">Receptor-type guanylate cyclase Gyc76C-like</fullName>
    </submittedName>
</protein>
<proteinExistence type="predicted"/>
<dbReference type="GeneID" id="103521570"/>
<feature type="non-terminal residue" evidence="3">
    <location>
        <position position="1"/>
    </location>
</feature>
<sequence length="92" mass="10216">LLYKAPELLRALVQSPSSALGSPKGDVYSFGIILYELHSRQGPFGDLSMSPATILTRVMYPVCNQEPFRPRLDLLENSFDFVRDCVTHGASN</sequence>
<gene>
    <name evidence="3" type="primary">LOC103521570</name>
</gene>
<dbReference type="PROSITE" id="PS50011">
    <property type="entry name" value="PROTEIN_KINASE_DOM"/>
    <property type="match status" value="1"/>
</dbReference>
<organism evidence="2 3">
    <name type="scientific">Diaphorina citri</name>
    <name type="common">Asian citrus psyllid</name>
    <dbReference type="NCBI Taxonomy" id="121845"/>
    <lineage>
        <taxon>Eukaryota</taxon>
        <taxon>Metazoa</taxon>
        <taxon>Ecdysozoa</taxon>
        <taxon>Arthropoda</taxon>
        <taxon>Hexapoda</taxon>
        <taxon>Insecta</taxon>
        <taxon>Pterygota</taxon>
        <taxon>Neoptera</taxon>
        <taxon>Paraneoptera</taxon>
        <taxon>Hemiptera</taxon>
        <taxon>Sternorrhyncha</taxon>
        <taxon>Psylloidea</taxon>
        <taxon>Psyllidae</taxon>
        <taxon>Diaphorininae</taxon>
        <taxon>Diaphorina</taxon>
    </lineage>
</organism>
<dbReference type="PaxDb" id="121845-A0A1S3DMN5"/>
<dbReference type="KEGG" id="dci:103521570"/>
<dbReference type="InterPro" id="IPR000719">
    <property type="entry name" value="Prot_kinase_dom"/>
</dbReference>
<evidence type="ECO:0000313" key="3">
    <source>
        <dbReference type="RefSeq" id="XP_008484903.1"/>
    </source>
</evidence>
<feature type="non-terminal residue" evidence="3">
    <location>
        <position position="92"/>
    </location>
</feature>
<dbReference type="SUPFAM" id="SSF56112">
    <property type="entry name" value="Protein kinase-like (PK-like)"/>
    <property type="match status" value="1"/>
</dbReference>
<feature type="domain" description="Protein kinase" evidence="1">
    <location>
        <begin position="1"/>
        <end position="92"/>
    </location>
</feature>
<dbReference type="RefSeq" id="XP_008484903.1">
    <property type="nucleotide sequence ID" value="XM_008486681.1"/>
</dbReference>
<evidence type="ECO:0000259" key="1">
    <source>
        <dbReference type="PROSITE" id="PS50011"/>
    </source>
</evidence>
<evidence type="ECO:0000313" key="2">
    <source>
        <dbReference type="Proteomes" id="UP000079169"/>
    </source>
</evidence>
<reference evidence="3" key="1">
    <citation type="submission" date="2025-08" db="UniProtKB">
        <authorList>
            <consortium name="RefSeq"/>
        </authorList>
    </citation>
    <scope>IDENTIFICATION</scope>
</reference>
<accession>A0A1S3DMN5</accession>
<dbReference type="InterPro" id="IPR011009">
    <property type="entry name" value="Kinase-like_dom_sf"/>
</dbReference>
<dbReference type="GO" id="GO:0004672">
    <property type="term" value="F:protein kinase activity"/>
    <property type="evidence" value="ECO:0007669"/>
    <property type="project" value="InterPro"/>
</dbReference>
<dbReference type="STRING" id="121845.A0A1S3DMN5"/>
<name>A0A1S3DMN5_DIACI</name>
<dbReference type="Proteomes" id="UP000079169">
    <property type="component" value="Unplaced"/>
</dbReference>
<dbReference type="AlphaFoldDB" id="A0A1S3DMN5"/>
<dbReference type="Gene3D" id="1.10.510.10">
    <property type="entry name" value="Transferase(Phosphotransferase) domain 1"/>
    <property type="match status" value="1"/>
</dbReference>
<dbReference type="GO" id="GO:0005524">
    <property type="term" value="F:ATP binding"/>
    <property type="evidence" value="ECO:0007669"/>
    <property type="project" value="InterPro"/>
</dbReference>